<dbReference type="PANTHER" id="PTHR28015">
    <property type="entry name" value="ATP SYNTHASE ASSEMBLY FACTOR FMC1, MITOCHONDRIAL"/>
    <property type="match status" value="1"/>
</dbReference>
<proteinExistence type="predicted"/>
<evidence type="ECO:0000313" key="2">
    <source>
        <dbReference type="EMBL" id="CAH7685180.1"/>
    </source>
</evidence>
<evidence type="ECO:0000313" key="3">
    <source>
        <dbReference type="Proteomes" id="UP001153365"/>
    </source>
</evidence>
<dbReference type="InterPro" id="IPR039196">
    <property type="entry name" value="Fmc1"/>
</dbReference>
<evidence type="ECO:0000256" key="1">
    <source>
        <dbReference type="SAM" id="MobiDB-lite"/>
    </source>
</evidence>
<reference evidence="2" key="1">
    <citation type="submission" date="2022-06" db="EMBL/GenBank/DDBJ databases">
        <authorList>
            <consortium name="SYNGENTA / RWTH Aachen University"/>
        </authorList>
    </citation>
    <scope>NUCLEOTIDE SEQUENCE</scope>
</reference>
<organism evidence="2 3">
    <name type="scientific">Phakopsora pachyrhizi</name>
    <name type="common">Asian soybean rust disease fungus</name>
    <dbReference type="NCBI Taxonomy" id="170000"/>
    <lineage>
        <taxon>Eukaryota</taxon>
        <taxon>Fungi</taxon>
        <taxon>Dikarya</taxon>
        <taxon>Basidiomycota</taxon>
        <taxon>Pucciniomycotina</taxon>
        <taxon>Pucciniomycetes</taxon>
        <taxon>Pucciniales</taxon>
        <taxon>Phakopsoraceae</taxon>
        <taxon>Phakopsora</taxon>
    </lineage>
</organism>
<gene>
    <name evidence="2" type="ORF">PPACK8108_LOCUS19663</name>
</gene>
<accession>A0AAV0BEE1</accession>
<dbReference type="Proteomes" id="UP001153365">
    <property type="component" value="Unassembled WGS sequence"/>
</dbReference>
<dbReference type="GO" id="GO:0005759">
    <property type="term" value="C:mitochondrial matrix"/>
    <property type="evidence" value="ECO:0007669"/>
    <property type="project" value="TreeGrafter"/>
</dbReference>
<dbReference type="GO" id="GO:0033615">
    <property type="term" value="P:mitochondrial proton-transporting ATP synthase complex assembly"/>
    <property type="evidence" value="ECO:0007669"/>
    <property type="project" value="InterPro"/>
</dbReference>
<keyword evidence="3" id="KW-1185">Reference proteome</keyword>
<dbReference type="AlphaFoldDB" id="A0AAV0BEE1"/>
<feature type="region of interest" description="Disordered" evidence="1">
    <location>
        <begin position="108"/>
        <end position="130"/>
    </location>
</feature>
<protein>
    <submittedName>
        <fullName evidence="2">Uncharacterized protein</fullName>
    </submittedName>
</protein>
<dbReference type="EMBL" id="CALTRL010005713">
    <property type="protein sequence ID" value="CAH7685180.1"/>
    <property type="molecule type" value="Genomic_DNA"/>
</dbReference>
<dbReference type="PANTHER" id="PTHR28015:SF1">
    <property type="entry name" value="ATP SYNTHASE ASSEMBLY FACTOR FMC1, MITOCHONDRIAL"/>
    <property type="match status" value="1"/>
</dbReference>
<name>A0AAV0BEE1_PHAPC</name>
<sequence>MIKSQYRSLLKTYLKSSSCGTDHKAILSSLIFTGLNRSLREFVIRSNHQAVSPPSSSSSSTQSNGCGIDKLNILKNYLISSDLHQQLVKRYNPATDLTEPERLNATVNRVGLSMPKSFKPPPSFQESRKS</sequence>
<comment type="caution">
    <text evidence="2">The sequence shown here is derived from an EMBL/GenBank/DDBJ whole genome shotgun (WGS) entry which is preliminary data.</text>
</comment>